<reference evidence="2 3" key="1">
    <citation type="journal article" date="2018" name="Proc. Natl. Acad. Sci. U.S.A.">
        <title>Draft genome sequence of Camellia sinensis var. sinensis provides insights into the evolution of the tea genome and tea quality.</title>
        <authorList>
            <person name="Wei C."/>
            <person name="Yang H."/>
            <person name="Wang S."/>
            <person name="Zhao J."/>
            <person name="Liu C."/>
            <person name="Gao L."/>
            <person name="Xia E."/>
            <person name="Lu Y."/>
            <person name="Tai Y."/>
            <person name="She G."/>
            <person name="Sun J."/>
            <person name="Cao H."/>
            <person name="Tong W."/>
            <person name="Gao Q."/>
            <person name="Li Y."/>
            <person name="Deng W."/>
            <person name="Jiang X."/>
            <person name="Wang W."/>
            <person name="Chen Q."/>
            <person name="Zhang S."/>
            <person name="Li H."/>
            <person name="Wu J."/>
            <person name="Wang P."/>
            <person name="Li P."/>
            <person name="Shi C."/>
            <person name="Zheng F."/>
            <person name="Jian J."/>
            <person name="Huang B."/>
            <person name="Shan D."/>
            <person name="Shi M."/>
            <person name="Fang C."/>
            <person name="Yue Y."/>
            <person name="Li F."/>
            <person name="Li D."/>
            <person name="Wei S."/>
            <person name="Han B."/>
            <person name="Jiang C."/>
            <person name="Yin Y."/>
            <person name="Xia T."/>
            <person name="Zhang Z."/>
            <person name="Bennetzen J.L."/>
            <person name="Zhao S."/>
            <person name="Wan X."/>
        </authorList>
    </citation>
    <scope>NUCLEOTIDE SEQUENCE [LARGE SCALE GENOMIC DNA]</scope>
    <source>
        <strain evidence="3">cv. Shuchazao</strain>
        <tissue evidence="2">Leaf</tissue>
    </source>
</reference>
<proteinExistence type="predicted"/>
<keyword evidence="3" id="KW-1185">Reference proteome</keyword>
<evidence type="ECO:0000259" key="1">
    <source>
        <dbReference type="SMART" id="SM00579"/>
    </source>
</evidence>
<dbReference type="PANTHER" id="PTHR31900">
    <property type="entry name" value="F-BOX/RNI SUPERFAMILY PROTEIN-RELATED"/>
    <property type="match status" value="1"/>
</dbReference>
<protein>
    <recommendedName>
        <fullName evidence="1">FBD domain-containing protein</fullName>
    </recommendedName>
</protein>
<feature type="domain" description="FBD" evidence="1">
    <location>
        <begin position="163"/>
        <end position="230"/>
    </location>
</feature>
<accession>A0A4V3WIQ9</accession>
<evidence type="ECO:0000313" key="2">
    <source>
        <dbReference type="EMBL" id="THF94086.1"/>
    </source>
</evidence>
<dbReference type="Pfam" id="PF08387">
    <property type="entry name" value="FBD"/>
    <property type="match status" value="1"/>
</dbReference>
<comment type="caution">
    <text evidence="2">The sequence shown here is derived from an EMBL/GenBank/DDBJ whole genome shotgun (WGS) entry which is preliminary data.</text>
</comment>
<organism evidence="2 3">
    <name type="scientific">Camellia sinensis var. sinensis</name>
    <name type="common">China tea</name>
    <dbReference type="NCBI Taxonomy" id="542762"/>
    <lineage>
        <taxon>Eukaryota</taxon>
        <taxon>Viridiplantae</taxon>
        <taxon>Streptophyta</taxon>
        <taxon>Embryophyta</taxon>
        <taxon>Tracheophyta</taxon>
        <taxon>Spermatophyta</taxon>
        <taxon>Magnoliopsida</taxon>
        <taxon>eudicotyledons</taxon>
        <taxon>Gunneridae</taxon>
        <taxon>Pentapetalae</taxon>
        <taxon>asterids</taxon>
        <taxon>Ericales</taxon>
        <taxon>Theaceae</taxon>
        <taxon>Camellia</taxon>
    </lineage>
</organism>
<dbReference type="SMART" id="SM00579">
    <property type="entry name" value="FBD"/>
    <property type="match status" value="1"/>
</dbReference>
<name>A0A4V3WIQ9_CAMSN</name>
<dbReference type="AlphaFoldDB" id="A0A4V3WIQ9"/>
<evidence type="ECO:0000313" key="3">
    <source>
        <dbReference type="Proteomes" id="UP000306102"/>
    </source>
</evidence>
<dbReference type="Proteomes" id="UP000306102">
    <property type="component" value="Unassembled WGS sequence"/>
</dbReference>
<dbReference type="EMBL" id="SDRB02013802">
    <property type="protein sequence ID" value="THF94086.1"/>
    <property type="molecule type" value="Genomic_DNA"/>
</dbReference>
<sequence length="231" mass="25940">MAAIWEGLFSHGLTILAAIIRNVQDLELQNLIENNVMDNVSNEFLFRNLSSLSEASFCVGPPFYGSNNNSGDAFHIYKLLSGTSSVKLLDAYLSCQTDANDYVLPTFHNLTQLNFGAAINSNWNLKLLADFLRCSPNLEVLILKGSYYNNTAKSWNPPQEVPSCLLLHLKKIEFKEFSGNDCELEVIEYLLKNAIVLKKMTIDCQYSDECFCGQLAVYPRGSMTCRLNLLI</sequence>
<gene>
    <name evidence="2" type="ORF">TEA_018420</name>
</gene>
<dbReference type="InterPro" id="IPR050232">
    <property type="entry name" value="FBL13/AtMIF1-like"/>
</dbReference>
<dbReference type="PANTHER" id="PTHR31900:SF34">
    <property type="entry name" value="EMB|CAB62440.1-RELATED"/>
    <property type="match status" value="1"/>
</dbReference>
<dbReference type="InterPro" id="IPR006566">
    <property type="entry name" value="FBD"/>
</dbReference>